<keyword evidence="5 6" id="KW-0472">Membrane</keyword>
<evidence type="ECO:0000256" key="2">
    <source>
        <dbReference type="ARBA" id="ARBA00022475"/>
    </source>
</evidence>
<evidence type="ECO:0000256" key="1">
    <source>
        <dbReference type="ARBA" id="ARBA00004651"/>
    </source>
</evidence>
<dbReference type="PROSITE" id="PS51257">
    <property type="entry name" value="PROKAR_LIPOPROTEIN"/>
    <property type="match status" value="1"/>
</dbReference>
<dbReference type="GO" id="GO:0005886">
    <property type="term" value="C:plasma membrane"/>
    <property type="evidence" value="ECO:0007669"/>
    <property type="project" value="UniProtKB-SubCell"/>
</dbReference>
<protein>
    <submittedName>
        <fullName evidence="9">Uncharacterized protein</fullName>
    </submittedName>
</protein>
<evidence type="ECO:0000259" key="7">
    <source>
        <dbReference type="Pfam" id="PF00672"/>
    </source>
</evidence>
<dbReference type="Pfam" id="PF00672">
    <property type="entry name" value="HAMP"/>
    <property type="match status" value="1"/>
</dbReference>
<dbReference type="EMBL" id="LCHQ01000039">
    <property type="protein sequence ID" value="KKT37027.1"/>
    <property type="molecule type" value="Genomic_DNA"/>
</dbReference>
<evidence type="ECO:0000256" key="4">
    <source>
        <dbReference type="ARBA" id="ARBA00022989"/>
    </source>
</evidence>
<dbReference type="SUPFAM" id="SSF103190">
    <property type="entry name" value="Sensory domain-like"/>
    <property type="match status" value="1"/>
</dbReference>
<dbReference type="InterPro" id="IPR029151">
    <property type="entry name" value="Sensor-like_sf"/>
</dbReference>
<reference evidence="9 10" key="1">
    <citation type="journal article" date="2015" name="Nature">
        <title>rRNA introns, odd ribosomes, and small enigmatic genomes across a large radiation of phyla.</title>
        <authorList>
            <person name="Brown C.T."/>
            <person name="Hug L.A."/>
            <person name="Thomas B.C."/>
            <person name="Sharon I."/>
            <person name="Castelle C.J."/>
            <person name="Singh A."/>
            <person name="Wilkins M.J."/>
            <person name="Williams K.H."/>
            <person name="Banfield J.F."/>
        </authorList>
    </citation>
    <scope>NUCLEOTIDE SEQUENCE [LARGE SCALE GENOMIC DNA]</scope>
</reference>
<evidence type="ECO:0000256" key="5">
    <source>
        <dbReference type="ARBA" id="ARBA00023136"/>
    </source>
</evidence>
<accession>A0A0G1IYW8</accession>
<comment type="caution">
    <text evidence="9">The sequence shown here is derived from an EMBL/GenBank/DDBJ whole genome shotgun (WGS) entry which is preliminary data.</text>
</comment>
<sequence>MLKLTLFQKLFISILSVTVACGITTATLTYQRAKRDMFQRDKEVFLKTTIDLSREINNLLTYGRSVSQMLAAHSRVKDYMSLRSGDTVQILKVLEDHNINKMFSAFYLVDMEGFTLLSTDASFVGHNFGFRNYFNTAVKGGAGVDAGVGTISRRMGYYFSYPIYSNDNSKIIGVAVAKMEPQTIHANLEVSDFGFDSNKMITNDNGVILFSEKPERVFWSLAPLTDEQMKIEQETRFINRKIEALTYEQVQAEVINYNNPTVIEFYDKGDKNEEIVATSKVGDFPFFIVIEAERDMVLKHITDQITPIVLFVFIAIVFEMILIGILLYIFLKPIEKIRSHTQRLAKKERAVSLELKTGDELEDIVDSINKIANR</sequence>
<dbReference type="Gene3D" id="3.30.450.20">
    <property type="entry name" value="PAS domain"/>
    <property type="match status" value="2"/>
</dbReference>
<dbReference type="InterPro" id="IPR033479">
    <property type="entry name" value="dCache_1"/>
</dbReference>
<dbReference type="Pfam" id="PF02743">
    <property type="entry name" value="dCache_1"/>
    <property type="match status" value="1"/>
</dbReference>
<dbReference type="AlphaFoldDB" id="A0A0G1IYW8"/>
<keyword evidence="4 6" id="KW-1133">Transmembrane helix</keyword>
<keyword evidence="2" id="KW-1003">Cell membrane</keyword>
<dbReference type="CDD" id="cd06225">
    <property type="entry name" value="HAMP"/>
    <property type="match status" value="1"/>
</dbReference>
<evidence type="ECO:0000256" key="3">
    <source>
        <dbReference type="ARBA" id="ARBA00022692"/>
    </source>
</evidence>
<comment type="subcellular location">
    <subcellularLocation>
        <location evidence="1">Cell membrane</location>
        <topology evidence="1">Multi-pass membrane protein</topology>
    </subcellularLocation>
</comment>
<proteinExistence type="predicted"/>
<feature type="domain" description="HAMP" evidence="7">
    <location>
        <begin position="330"/>
        <end position="373"/>
    </location>
</feature>
<feature type="domain" description="Cache" evidence="8">
    <location>
        <begin position="46"/>
        <end position="290"/>
    </location>
</feature>
<gene>
    <name evidence="9" type="ORF">UW26_C0039G0002</name>
</gene>
<organism evidence="9 10">
    <name type="scientific">Candidatus Collierbacteria bacterium GW2011_GWF1_44_12</name>
    <dbReference type="NCBI Taxonomy" id="1618402"/>
    <lineage>
        <taxon>Bacteria</taxon>
        <taxon>Candidatus Collieribacteriota</taxon>
    </lineage>
</organism>
<feature type="transmembrane region" description="Helical" evidence="6">
    <location>
        <begin position="308"/>
        <end position="331"/>
    </location>
</feature>
<dbReference type="InterPro" id="IPR003660">
    <property type="entry name" value="HAMP_dom"/>
</dbReference>
<evidence type="ECO:0000313" key="9">
    <source>
        <dbReference type="EMBL" id="KKT37027.1"/>
    </source>
</evidence>
<keyword evidence="3 6" id="KW-0812">Transmembrane</keyword>
<evidence type="ECO:0000256" key="6">
    <source>
        <dbReference type="SAM" id="Phobius"/>
    </source>
</evidence>
<dbReference type="Gene3D" id="6.10.340.10">
    <property type="match status" value="1"/>
</dbReference>
<evidence type="ECO:0000313" key="10">
    <source>
        <dbReference type="Proteomes" id="UP000034097"/>
    </source>
</evidence>
<dbReference type="Proteomes" id="UP000034097">
    <property type="component" value="Unassembled WGS sequence"/>
</dbReference>
<name>A0A0G1IYW8_9BACT</name>
<dbReference type="GO" id="GO:0007165">
    <property type="term" value="P:signal transduction"/>
    <property type="evidence" value="ECO:0007669"/>
    <property type="project" value="InterPro"/>
</dbReference>
<evidence type="ECO:0000259" key="8">
    <source>
        <dbReference type="Pfam" id="PF02743"/>
    </source>
</evidence>